<evidence type="ECO:0000313" key="4">
    <source>
        <dbReference type="Proteomes" id="UP001152797"/>
    </source>
</evidence>
<dbReference type="OrthoDB" id="441085at2759"/>
<dbReference type="EMBL" id="CAMXCT030002781">
    <property type="protein sequence ID" value="CAL4787774.1"/>
    <property type="molecule type" value="Genomic_DNA"/>
</dbReference>
<dbReference type="Proteomes" id="UP001152797">
    <property type="component" value="Unassembled WGS sequence"/>
</dbReference>
<proteinExistence type="predicted"/>
<accession>A0A9P1G7U8</accession>
<dbReference type="AlphaFoldDB" id="A0A9P1G7U8"/>
<feature type="region of interest" description="Disordered" evidence="1">
    <location>
        <begin position="408"/>
        <end position="443"/>
    </location>
</feature>
<evidence type="ECO:0000313" key="2">
    <source>
        <dbReference type="EMBL" id="CAI4000462.1"/>
    </source>
</evidence>
<dbReference type="EMBL" id="CAMXCT010002781">
    <property type="protein sequence ID" value="CAI4000462.1"/>
    <property type="molecule type" value="Genomic_DNA"/>
</dbReference>
<feature type="compositionally biased region" description="Polar residues" evidence="1">
    <location>
        <begin position="419"/>
        <end position="435"/>
    </location>
</feature>
<protein>
    <submittedName>
        <fullName evidence="2">Uncharacterized protein</fullName>
    </submittedName>
</protein>
<name>A0A9P1G7U8_9DINO</name>
<sequence length="893" mass="100187">MAVDDAQRREFLQKNVTADLQYIWDDSEVSLDLQHRLGQHYKNLRVFVALAESSTELREALKADFQLDAAQGVGQRAEVARVISAWTAGKQLYDKENELQAESKVMGLPRSLQHSERLAMLRAVETTLGTLSEHDVPSSEYLALKVEECENGEVTAASLDEITSKAHKNTASLQTSLDTSGHVRVVKTKTKGSLPSNTEEYRQAMKLEAVTWLCMASKFKAKHWLAGLKMDHFLKFVDYILGDRVNAIKVPVDNGQQAVKPNWALVLQYEHRLRREAMKLVNRAEATMAEALIRVTKDPDLKEAFFTTPLALTTTETPQKFSRFNSKGNNDNSYKSKGKGKGKQFGKSGGKGGKSYGKGKHGAVPESVAEYTYAESRAAMVTTLHENTRKSPAQGTLSRLGDTWTTTFEASTGSTTPTQNLEEPTKANPQATSTLMEPIESSPRISDAVDSELGKESAQETNEVKGNRGLDLHRGQPLKMDWAGKCKPLVDGFGLCSPTLWDPADRGAHLHPEGQAFCKSDSFWTGVPVGYDEPLPRTPDVFPRKEKVRPLDESEYNNLAGNYRSAREMSEELEKKFQEEEVCFVGYLLDYRACRLGITQRRGAWLVSFIDEMFASKGTIYMRRFNEFLGRLGFVSRVLLWLKPFLAPLYSWSSALDRGTVAKCPKLVMLVLRFLQLQLKDCGYMHSCLRPVVLPQELFRTDAKCATGRIVLGGHHLLTGQWFSLTLVEADVPYLFKKDGETQWASTSAELLSVMVALVLFGVLEASSPEHVVPLVISAGTDNLANQFLLRKGLTTKWPLCIIYMQLTELLMTKNVSVDLRWRPRGENTLADALTNEDFTGFDLSKRVGCKWGDFRFHLLSLLWEEREGFLDREMLRSTAQNVNLGKFEKSEW</sequence>
<keyword evidence="4" id="KW-1185">Reference proteome</keyword>
<reference evidence="3 4" key="2">
    <citation type="submission" date="2024-05" db="EMBL/GenBank/DDBJ databases">
        <authorList>
            <person name="Chen Y."/>
            <person name="Shah S."/>
            <person name="Dougan E. K."/>
            <person name="Thang M."/>
            <person name="Chan C."/>
        </authorList>
    </citation>
    <scope>NUCLEOTIDE SEQUENCE [LARGE SCALE GENOMIC DNA]</scope>
</reference>
<reference evidence="2" key="1">
    <citation type="submission" date="2022-10" db="EMBL/GenBank/DDBJ databases">
        <authorList>
            <person name="Chen Y."/>
            <person name="Dougan E. K."/>
            <person name="Chan C."/>
            <person name="Rhodes N."/>
            <person name="Thang M."/>
        </authorList>
    </citation>
    <scope>NUCLEOTIDE SEQUENCE</scope>
</reference>
<evidence type="ECO:0000256" key="1">
    <source>
        <dbReference type="SAM" id="MobiDB-lite"/>
    </source>
</evidence>
<feature type="region of interest" description="Disordered" evidence="1">
    <location>
        <begin position="317"/>
        <end position="363"/>
    </location>
</feature>
<feature type="compositionally biased region" description="Gly residues" evidence="1">
    <location>
        <begin position="347"/>
        <end position="356"/>
    </location>
</feature>
<gene>
    <name evidence="2" type="ORF">C1SCF055_LOCUS26578</name>
</gene>
<dbReference type="EMBL" id="CAMXCT020002781">
    <property type="protein sequence ID" value="CAL1153837.1"/>
    <property type="molecule type" value="Genomic_DNA"/>
</dbReference>
<comment type="caution">
    <text evidence="2">The sequence shown here is derived from an EMBL/GenBank/DDBJ whole genome shotgun (WGS) entry which is preliminary data.</text>
</comment>
<evidence type="ECO:0000313" key="3">
    <source>
        <dbReference type="EMBL" id="CAL4787774.1"/>
    </source>
</evidence>
<feature type="compositionally biased region" description="Low complexity" evidence="1">
    <location>
        <begin position="408"/>
        <end position="418"/>
    </location>
</feature>
<organism evidence="2">
    <name type="scientific">Cladocopium goreaui</name>
    <dbReference type="NCBI Taxonomy" id="2562237"/>
    <lineage>
        <taxon>Eukaryota</taxon>
        <taxon>Sar</taxon>
        <taxon>Alveolata</taxon>
        <taxon>Dinophyceae</taxon>
        <taxon>Suessiales</taxon>
        <taxon>Symbiodiniaceae</taxon>
        <taxon>Cladocopium</taxon>
    </lineage>
</organism>
<feature type="compositionally biased region" description="Low complexity" evidence="1">
    <location>
        <begin position="325"/>
        <end position="335"/>
    </location>
</feature>